<gene>
    <name evidence="2" type="ORF">GCM10012278_85050</name>
</gene>
<accession>A0A918E9S8</accession>
<evidence type="ECO:0000313" key="3">
    <source>
        <dbReference type="Proteomes" id="UP000660745"/>
    </source>
</evidence>
<proteinExistence type="predicted"/>
<organism evidence="2 3">
    <name type="scientific">Nonomuraea glycinis</name>
    <dbReference type="NCBI Taxonomy" id="2047744"/>
    <lineage>
        <taxon>Bacteria</taxon>
        <taxon>Bacillati</taxon>
        <taxon>Actinomycetota</taxon>
        <taxon>Actinomycetes</taxon>
        <taxon>Streptosporangiales</taxon>
        <taxon>Streptosporangiaceae</taxon>
        <taxon>Nonomuraea</taxon>
    </lineage>
</organism>
<dbReference type="AlphaFoldDB" id="A0A918E9S8"/>
<protein>
    <submittedName>
        <fullName evidence="2">Uncharacterized protein</fullName>
    </submittedName>
</protein>
<name>A0A918E9S8_9ACTN</name>
<sequence length="113" mass="12161">MSPSRSASITRAVQNDATRLAAFSSLAKRARALRSPVNFTCSNLTAARSPSLLVPRKTMPCPPSPIRPDSSNDPNWMGSPATSGEICGIHLPHVCTKPDQANFTTPDYFTENC</sequence>
<keyword evidence="3" id="KW-1185">Reference proteome</keyword>
<evidence type="ECO:0000313" key="2">
    <source>
        <dbReference type="EMBL" id="GGP17366.1"/>
    </source>
</evidence>
<dbReference type="Proteomes" id="UP000660745">
    <property type="component" value="Unassembled WGS sequence"/>
</dbReference>
<feature type="region of interest" description="Disordered" evidence="1">
    <location>
        <begin position="54"/>
        <end position="79"/>
    </location>
</feature>
<evidence type="ECO:0000256" key="1">
    <source>
        <dbReference type="SAM" id="MobiDB-lite"/>
    </source>
</evidence>
<dbReference type="EMBL" id="BMNK01000024">
    <property type="protein sequence ID" value="GGP17366.1"/>
    <property type="molecule type" value="Genomic_DNA"/>
</dbReference>
<reference evidence="2" key="2">
    <citation type="submission" date="2020-09" db="EMBL/GenBank/DDBJ databases">
        <authorList>
            <person name="Sun Q."/>
            <person name="Zhou Y."/>
        </authorList>
    </citation>
    <scope>NUCLEOTIDE SEQUENCE</scope>
    <source>
        <strain evidence="2">CGMCC 4.7430</strain>
    </source>
</reference>
<comment type="caution">
    <text evidence="2">The sequence shown here is derived from an EMBL/GenBank/DDBJ whole genome shotgun (WGS) entry which is preliminary data.</text>
</comment>
<reference evidence="2" key="1">
    <citation type="journal article" date="2014" name="Int. J. Syst. Evol. Microbiol.">
        <title>Complete genome sequence of Corynebacterium casei LMG S-19264T (=DSM 44701T), isolated from a smear-ripened cheese.</title>
        <authorList>
            <consortium name="US DOE Joint Genome Institute (JGI-PGF)"/>
            <person name="Walter F."/>
            <person name="Albersmeier A."/>
            <person name="Kalinowski J."/>
            <person name="Ruckert C."/>
        </authorList>
    </citation>
    <scope>NUCLEOTIDE SEQUENCE</scope>
    <source>
        <strain evidence="2">CGMCC 4.7430</strain>
    </source>
</reference>